<gene>
    <name evidence="1" type="ORF">KI387_017404</name>
</gene>
<protein>
    <submittedName>
        <fullName evidence="1">Uncharacterized protein</fullName>
    </submittedName>
</protein>
<proteinExistence type="predicted"/>
<dbReference type="Proteomes" id="UP000824469">
    <property type="component" value="Unassembled WGS sequence"/>
</dbReference>
<comment type="caution">
    <text evidence="1">The sequence shown here is derived from an EMBL/GenBank/DDBJ whole genome shotgun (WGS) entry which is preliminary data.</text>
</comment>
<evidence type="ECO:0000313" key="1">
    <source>
        <dbReference type="EMBL" id="KAH9322765.1"/>
    </source>
</evidence>
<feature type="non-terminal residue" evidence="1">
    <location>
        <position position="1"/>
    </location>
</feature>
<accession>A0AA38GIT3</accession>
<dbReference type="AlphaFoldDB" id="A0AA38GIT3"/>
<organism evidence="1 2">
    <name type="scientific">Taxus chinensis</name>
    <name type="common">Chinese yew</name>
    <name type="synonym">Taxus wallichiana var. chinensis</name>
    <dbReference type="NCBI Taxonomy" id="29808"/>
    <lineage>
        <taxon>Eukaryota</taxon>
        <taxon>Viridiplantae</taxon>
        <taxon>Streptophyta</taxon>
        <taxon>Embryophyta</taxon>
        <taxon>Tracheophyta</taxon>
        <taxon>Spermatophyta</taxon>
        <taxon>Pinopsida</taxon>
        <taxon>Pinidae</taxon>
        <taxon>Conifers II</taxon>
        <taxon>Cupressales</taxon>
        <taxon>Taxaceae</taxon>
        <taxon>Taxus</taxon>
    </lineage>
</organism>
<evidence type="ECO:0000313" key="2">
    <source>
        <dbReference type="Proteomes" id="UP000824469"/>
    </source>
</evidence>
<reference evidence="1 2" key="1">
    <citation type="journal article" date="2021" name="Nat. Plants">
        <title>The Taxus genome provides insights into paclitaxel biosynthesis.</title>
        <authorList>
            <person name="Xiong X."/>
            <person name="Gou J."/>
            <person name="Liao Q."/>
            <person name="Li Y."/>
            <person name="Zhou Q."/>
            <person name="Bi G."/>
            <person name="Li C."/>
            <person name="Du R."/>
            <person name="Wang X."/>
            <person name="Sun T."/>
            <person name="Guo L."/>
            <person name="Liang H."/>
            <person name="Lu P."/>
            <person name="Wu Y."/>
            <person name="Zhang Z."/>
            <person name="Ro D.K."/>
            <person name="Shang Y."/>
            <person name="Huang S."/>
            <person name="Yan J."/>
        </authorList>
    </citation>
    <scope>NUCLEOTIDE SEQUENCE [LARGE SCALE GENOMIC DNA]</scope>
    <source>
        <strain evidence="1">Ta-2019</strain>
    </source>
</reference>
<feature type="non-terminal residue" evidence="1">
    <location>
        <position position="50"/>
    </location>
</feature>
<sequence length="50" mass="5662">GDDCPFMEVDRAKAPKTIQERVNPMLQRTKHWCKKNGLTNLGVDFTTSPS</sequence>
<dbReference type="EMBL" id="JAHRHJ020000003">
    <property type="protein sequence ID" value="KAH9322765.1"/>
    <property type="molecule type" value="Genomic_DNA"/>
</dbReference>
<keyword evidence="2" id="KW-1185">Reference proteome</keyword>
<name>A0AA38GIT3_TAXCH</name>